<dbReference type="PANTHER" id="PTHR24223:SF399">
    <property type="entry name" value="ABC TRANSPORTER ATNG"/>
    <property type="match status" value="1"/>
</dbReference>
<dbReference type="InterPro" id="IPR036640">
    <property type="entry name" value="ABC1_TM_sf"/>
</dbReference>
<feature type="transmembrane region" description="Helical" evidence="9">
    <location>
        <begin position="365"/>
        <end position="386"/>
    </location>
</feature>
<dbReference type="Gene3D" id="1.20.1560.10">
    <property type="entry name" value="ABC transporter type 1, transmembrane domain"/>
    <property type="match status" value="2"/>
</dbReference>
<feature type="domain" description="Protein kinase" evidence="10">
    <location>
        <begin position="1098"/>
        <end position="1495"/>
    </location>
</feature>
<feature type="transmembrane region" description="Helical" evidence="9">
    <location>
        <begin position="487"/>
        <end position="505"/>
    </location>
</feature>
<dbReference type="InterPro" id="IPR011527">
    <property type="entry name" value="ABC1_TM_dom"/>
</dbReference>
<dbReference type="Proteomes" id="UP000030106">
    <property type="component" value="Unassembled WGS sequence"/>
</dbReference>
<evidence type="ECO:0000256" key="8">
    <source>
        <dbReference type="SAM" id="MobiDB-lite"/>
    </source>
</evidence>
<feature type="transmembrane region" description="Helical" evidence="9">
    <location>
        <begin position="269"/>
        <end position="291"/>
    </location>
</feature>
<proteinExistence type="predicted"/>
<organism evidence="13 14">
    <name type="scientific">Beauveria bassiana D1-5</name>
    <dbReference type="NCBI Taxonomy" id="1245745"/>
    <lineage>
        <taxon>Eukaryota</taxon>
        <taxon>Fungi</taxon>
        <taxon>Dikarya</taxon>
        <taxon>Ascomycota</taxon>
        <taxon>Pezizomycotina</taxon>
        <taxon>Sordariomycetes</taxon>
        <taxon>Hypocreomycetidae</taxon>
        <taxon>Hypocreales</taxon>
        <taxon>Cordycipitaceae</taxon>
        <taxon>Beauveria</taxon>
    </lineage>
</organism>
<dbReference type="GO" id="GO:0005524">
    <property type="term" value="F:ATP binding"/>
    <property type="evidence" value="ECO:0007669"/>
    <property type="project" value="UniProtKB-KW"/>
</dbReference>
<evidence type="ECO:0000256" key="1">
    <source>
        <dbReference type="ARBA" id="ARBA00004370"/>
    </source>
</evidence>
<dbReference type="EMBL" id="ANFO01001126">
    <property type="protein sequence ID" value="KGQ04059.1"/>
    <property type="molecule type" value="Genomic_DNA"/>
</dbReference>
<dbReference type="SMART" id="SM00382">
    <property type="entry name" value="AAA"/>
    <property type="match status" value="2"/>
</dbReference>
<feature type="transmembrane region" description="Helical" evidence="9">
    <location>
        <begin position="34"/>
        <end position="55"/>
    </location>
</feature>
<dbReference type="PROSITE" id="PS00211">
    <property type="entry name" value="ABC_TRANSPORTER_1"/>
    <property type="match status" value="1"/>
</dbReference>
<dbReference type="Pfam" id="PF00005">
    <property type="entry name" value="ABC_tran"/>
    <property type="match status" value="2"/>
</dbReference>
<dbReference type="InterPro" id="IPR003593">
    <property type="entry name" value="AAA+_ATPase"/>
</dbReference>
<dbReference type="InterPro" id="IPR017871">
    <property type="entry name" value="ABC_transporter-like_CS"/>
</dbReference>
<dbReference type="Gene3D" id="1.10.510.10">
    <property type="entry name" value="Transferase(Phosphotransferase) domain 1"/>
    <property type="match status" value="1"/>
</dbReference>
<reference evidence="13 14" key="1">
    <citation type="submission" date="2012-10" db="EMBL/GenBank/DDBJ databases">
        <title>Genome sequencing and analysis of entomopathogenic fungi Beauveria bassiana D1-5.</title>
        <authorList>
            <person name="Li Q."/>
            <person name="Wang L."/>
            <person name="Zhang Z."/>
            <person name="Wang Q."/>
            <person name="Ren J."/>
            <person name="Wang M."/>
            <person name="Xu W."/>
            <person name="Wang J."/>
            <person name="Lu Y."/>
            <person name="Du Q."/>
            <person name="Sun Z."/>
        </authorList>
    </citation>
    <scope>NUCLEOTIDE SEQUENCE [LARGE SCALE GENOMIC DNA]</scope>
    <source>
        <strain evidence="13 14">D1-5</strain>
    </source>
</reference>
<dbReference type="Pfam" id="PF00664">
    <property type="entry name" value="ABC_membrane"/>
    <property type="match status" value="2"/>
</dbReference>
<sequence length="1499" mass="166057">MLWLVPAGIVILATPLYFNKAVRAQRQVQPGILLWVKLACALALVVIQASNIVLWHKTDYFHSEVTVAASAMSLVASICTFAIVAIAHTYSLQPSAFLSVFFSITMLFDITMTRGTPNTLAALQFCVVVLKLVLIILAEAPKRGLYRSQLMRSAVSAETASGFWKRSLFLWLNPLSYHGWFHTLTADNLPNIADELRSEKLFDQFVPYWAQVSKNSKRALTIALSRALTWELIQVLLPRLAFIGATIAQPFLLLRTVQVVSSGNVDRSTAGGLIGATALIYCGLAITRASYEHWEYRVITSTRGILVVAIYNKLLRLRSEDLENSAAHTLMSMDVEGSGQVVQLAYESWSCVIQLGLGIWFLYRFIGPACFLILVPIFATFVGSIITGKIIATTRTATNAETQKRVAATSNILAQMKSVKGMGLSSALSACIEGKRKLEIDTAMRERYSVLWVFGFGAINYTVTPAIVIAGAYFWTRADNPMSVAELFTVIAILSLCTGPLISLFRSINGWAAGFASLGRIYDYLVQEELQDFRDTPKGVNAPVSTAKVSSSPFRSPFAVQLNCVSVTSPTTGPVLKEVTLAIPWGSLSMVWGPISCGKSTFLKLLLGEVTLNSGSIAVGSKIIAYCSQECWIPNCTVQQAIIGQLKFNESRYREVVRACALDVDLAELPDGDQTQTGSGGCNLRGGQRQRLSLARAAYAQEQIMVVDDIFSSVDPETAAAIFGNLFGLEGMLEENRLTVELVELLDYANQVYQFDKNGRVELQSDDWEAASVASDRSGHASNDEDEDDGQQHAVRNEDTEPPQIKAKDEENEGEPLRNVKTGDLSLYSYFLSSAGIFPILGWTLLVMIAAVGEWSPVIFLRIWYGRDPRNPYYFVGYARCAIFCVIFNISSSANANERKARRRSISMKPTPGFCSIESSSAIFTHFTETNDGIHHIRSFNWQESYRQKLYAKLDRSQKPTYLLYCIQRWLTLSMDIMSAVASIVLIGVVTTLPGKTSNAAVGLAMLSLMGFSGTATVYVQLWTSFETAFGAVRRIKQFVMSTPQEQDALSGPSPPINWPSAGKIDFNALTATYRTTDGGEHKAIDNATVTIRAGHKIGIMGRTGSGKSTVLSAMLRLVDCTGSISIDGHDIRRVPHEFLRSKITTITQDGLRLKASLRFNLFPFDSEKPSDDDMIGTLQDVKLWTHVRLNGGLDADYSSMRFSSGQKQLMFLARGILHQAKTGNKIVMIDEVTSSLALDTEDDIQALIDECFEGCTIILVSHRMESFNTVDGVLKFDSDIKADNIMFSIKDLSVFTEFEEEEMNNPCPRKEVQGRTIYTSRALKSTGLVGPPVLCDFGSAVFRDAENIECVQPHIYRAPEVTLEAPWDYKMDIWNVGCMKCKIWDIFEGKQLFYAVDPEHKAYRRRAHLAEITALLGPPPKDLLTRGRLASKFFSDQGTYAAGIDLPISTSLEEQETLLTGDKKKLFLEFMRKMLQWSPEQRSTAKELFQDAWLQERS</sequence>
<evidence type="ECO:0000256" key="2">
    <source>
        <dbReference type="ARBA" id="ARBA00022448"/>
    </source>
</evidence>
<dbReference type="Gene3D" id="3.40.50.300">
    <property type="entry name" value="P-loop containing nucleotide triphosphate hydrolases"/>
    <property type="match status" value="2"/>
</dbReference>
<keyword evidence="5" id="KW-0067">ATP-binding</keyword>
<dbReference type="InterPro" id="IPR011009">
    <property type="entry name" value="Kinase-like_dom_sf"/>
</dbReference>
<comment type="subcellular location">
    <subcellularLocation>
        <location evidence="1">Membrane</location>
    </subcellularLocation>
</comment>
<dbReference type="GO" id="GO:0016020">
    <property type="term" value="C:membrane"/>
    <property type="evidence" value="ECO:0007669"/>
    <property type="project" value="UniProtKB-SubCell"/>
</dbReference>
<dbReference type="InterPro" id="IPR000719">
    <property type="entry name" value="Prot_kinase_dom"/>
</dbReference>
<dbReference type="STRING" id="1245745.A0A0A2VTE7"/>
<evidence type="ECO:0000256" key="6">
    <source>
        <dbReference type="ARBA" id="ARBA00022989"/>
    </source>
</evidence>
<keyword evidence="2" id="KW-0813">Transport</keyword>
<feature type="transmembrane region" description="Helical" evidence="9">
    <location>
        <begin position="120"/>
        <end position="138"/>
    </location>
</feature>
<dbReference type="SMART" id="SM00220">
    <property type="entry name" value="S_TKc"/>
    <property type="match status" value="1"/>
</dbReference>
<keyword evidence="4" id="KW-0547">Nucleotide-binding</keyword>
<dbReference type="Pfam" id="PF00069">
    <property type="entry name" value="Pkinase"/>
    <property type="match status" value="1"/>
</dbReference>
<feature type="transmembrane region" description="Helical" evidence="9">
    <location>
        <begin position="873"/>
        <end position="894"/>
    </location>
</feature>
<accession>A0A0A2VTE7</accession>
<evidence type="ECO:0000313" key="13">
    <source>
        <dbReference type="EMBL" id="KGQ04059.1"/>
    </source>
</evidence>
<protein>
    <submittedName>
        <fullName evidence="13">ABC transporter C family member 8</fullName>
    </submittedName>
</protein>
<keyword evidence="3 9" id="KW-0812">Transmembrane</keyword>
<feature type="region of interest" description="Disordered" evidence="8">
    <location>
        <begin position="772"/>
        <end position="818"/>
    </location>
</feature>
<evidence type="ECO:0000256" key="4">
    <source>
        <dbReference type="ARBA" id="ARBA00022741"/>
    </source>
</evidence>
<dbReference type="eggNOG" id="KOG0054">
    <property type="taxonomic scope" value="Eukaryota"/>
</dbReference>
<dbReference type="InterPro" id="IPR027417">
    <property type="entry name" value="P-loop_NTPase"/>
</dbReference>
<feature type="domain" description="ABC transmembrane type-1" evidence="12">
    <location>
        <begin position="918"/>
        <end position="1028"/>
    </location>
</feature>
<evidence type="ECO:0000256" key="3">
    <source>
        <dbReference type="ARBA" id="ARBA00022692"/>
    </source>
</evidence>
<feature type="transmembrane region" description="Helical" evidence="9">
    <location>
        <begin position="96"/>
        <end position="113"/>
    </location>
</feature>
<feature type="transmembrane region" description="Helical" evidence="9">
    <location>
        <begin position="827"/>
        <end position="853"/>
    </location>
</feature>
<dbReference type="SUPFAM" id="SSF56112">
    <property type="entry name" value="Protein kinase-like (PK-like)"/>
    <property type="match status" value="1"/>
</dbReference>
<evidence type="ECO:0000256" key="9">
    <source>
        <dbReference type="SAM" id="Phobius"/>
    </source>
</evidence>
<dbReference type="OrthoDB" id="4865934at2759"/>
<comment type="caution">
    <text evidence="13">The sequence shown here is derived from an EMBL/GenBank/DDBJ whole genome shotgun (WGS) entry which is preliminary data.</text>
</comment>
<keyword evidence="7 9" id="KW-0472">Membrane</keyword>
<dbReference type="GO" id="GO:0140359">
    <property type="term" value="F:ABC-type transporter activity"/>
    <property type="evidence" value="ECO:0007669"/>
    <property type="project" value="InterPro"/>
</dbReference>
<dbReference type="InterPro" id="IPR050173">
    <property type="entry name" value="ABC_transporter_C-like"/>
</dbReference>
<evidence type="ECO:0000313" key="14">
    <source>
        <dbReference type="Proteomes" id="UP000030106"/>
    </source>
</evidence>
<dbReference type="PROSITE" id="PS50929">
    <property type="entry name" value="ABC_TM1F"/>
    <property type="match status" value="2"/>
</dbReference>
<dbReference type="PROSITE" id="PS50893">
    <property type="entry name" value="ABC_TRANSPORTER_2"/>
    <property type="match status" value="2"/>
</dbReference>
<evidence type="ECO:0000256" key="7">
    <source>
        <dbReference type="ARBA" id="ARBA00023136"/>
    </source>
</evidence>
<name>A0A0A2VTE7_BEABA</name>
<evidence type="ECO:0000259" key="10">
    <source>
        <dbReference type="PROSITE" id="PS50011"/>
    </source>
</evidence>
<dbReference type="SUPFAM" id="SSF90123">
    <property type="entry name" value="ABC transporter transmembrane region"/>
    <property type="match status" value="2"/>
</dbReference>
<dbReference type="GO" id="GO:0004672">
    <property type="term" value="F:protein kinase activity"/>
    <property type="evidence" value="ECO:0007669"/>
    <property type="project" value="InterPro"/>
</dbReference>
<feature type="transmembrane region" description="Helical" evidence="9">
    <location>
        <begin position="67"/>
        <end position="90"/>
    </location>
</feature>
<evidence type="ECO:0000259" key="11">
    <source>
        <dbReference type="PROSITE" id="PS50893"/>
    </source>
</evidence>
<dbReference type="PANTHER" id="PTHR24223">
    <property type="entry name" value="ATP-BINDING CASSETTE SUB-FAMILY C"/>
    <property type="match status" value="1"/>
</dbReference>
<dbReference type="InterPro" id="IPR003439">
    <property type="entry name" value="ABC_transporter-like_ATP-bd"/>
</dbReference>
<gene>
    <name evidence="13" type="ORF">BBAD15_g10677</name>
</gene>
<dbReference type="GO" id="GO:0016887">
    <property type="term" value="F:ATP hydrolysis activity"/>
    <property type="evidence" value="ECO:0007669"/>
    <property type="project" value="InterPro"/>
</dbReference>
<dbReference type="PROSITE" id="PS50011">
    <property type="entry name" value="PROTEIN_KINASE_DOM"/>
    <property type="match status" value="1"/>
</dbReference>
<feature type="transmembrane region" description="Helical" evidence="9">
    <location>
        <begin position="450"/>
        <end position="475"/>
    </location>
</feature>
<dbReference type="SUPFAM" id="SSF52540">
    <property type="entry name" value="P-loop containing nucleoside triphosphate hydrolases"/>
    <property type="match status" value="2"/>
</dbReference>
<keyword evidence="6 9" id="KW-1133">Transmembrane helix</keyword>
<evidence type="ECO:0000259" key="12">
    <source>
        <dbReference type="PROSITE" id="PS50929"/>
    </source>
</evidence>
<feature type="domain" description="ABC transmembrane type-1" evidence="12">
    <location>
        <begin position="240"/>
        <end position="513"/>
    </location>
</feature>
<feature type="transmembrane region" description="Helical" evidence="9">
    <location>
        <begin position="1000"/>
        <end position="1020"/>
    </location>
</feature>
<evidence type="ECO:0000256" key="5">
    <source>
        <dbReference type="ARBA" id="ARBA00022840"/>
    </source>
</evidence>
<feature type="domain" description="ABC transporter" evidence="11">
    <location>
        <begin position="560"/>
        <end position="782"/>
    </location>
</feature>
<dbReference type="HOGENOM" id="CLU_000604_27_5_1"/>
<feature type="domain" description="ABC transporter" evidence="11">
    <location>
        <begin position="1065"/>
        <end position="1316"/>
    </location>
</feature>